<dbReference type="InterPro" id="IPR005308">
    <property type="entry name" value="OKR_de-COase_N"/>
</dbReference>
<keyword evidence="9" id="KW-1185">Reference proteome</keyword>
<protein>
    <submittedName>
        <fullName evidence="7">Arginine/lysine/ornithine decarboxylase</fullName>
    </submittedName>
    <submittedName>
        <fullName evidence="8">Lysine decarboxylase</fullName>
    </submittedName>
</protein>
<dbReference type="EMBL" id="NWSY01000007">
    <property type="protein sequence ID" value="PDT23606.1"/>
    <property type="molecule type" value="Genomic_DNA"/>
</dbReference>
<gene>
    <name evidence="8" type="ORF">CO674_11650</name>
    <name evidence="7" type="ORF">RJJ65_13765</name>
</gene>
<dbReference type="SUPFAM" id="SSF55904">
    <property type="entry name" value="Ornithine decarboxylase C-terminal domain"/>
    <property type="match status" value="1"/>
</dbReference>
<keyword evidence="4" id="KW-0456">Lyase</keyword>
<dbReference type="InterPro" id="IPR011193">
    <property type="entry name" value="Orn/lys/arg_de-COase"/>
</dbReference>
<evidence type="ECO:0000256" key="5">
    <source>
        <dbReference type="PIRSR" id="PIRSR009393-1"/>
    </source>
</evidence>
<dbReference type="Pfam" id="PF03711">
    <property type="entry name" value="OKR_DC_1_C"/>
    <property type="match status" value="1"/>
</dbReference>
<feature type="domain" description="Orn/Lys/Arg decarboxylases family 1 pyridoxal-P attachment site" evidence="6">
    <location>
        <begin position="387"/>
        <end position="401"/>
    </location>
</feature>
<dbReference type="EMBL" id="JAVLSF010000006">
    <property type="protein sequence ID" value="MDR9773718.1"/>
    <property type="molecule type" value="Genomic_DNA"/>
</dbReference>
<organism evidence="7 10">
    <name type="scientific">Rhizobium hidalgonense</name>
    <dbReference type="NCBI Taxonomy" id="1538159"/>
    <lineage>
        <taxon>Bacteria</taxon>
        <taxon>Pseudomonadati</taxon>
        <taxon>Pseudomonadota</taxon>
        <taxon>Alphaproteobacteria</taxon>
        <taxon>Hyphomicrobiales</taxon>
        <taxon>Rhizobiaceae</taxon>
        <taxon>Rhizobium/Agrobacterium group</taxon>
        <taxon>Rhizobium</taxon>
    </lineage>
</organism>
<dbReference type="PANTHER" id="PTHR45229">
    <property type="entry name" value="CONSTITUTIVE ORNITHINE DECARBOXYLASE"/>
    <property type="match status" value="1"/>
</dbReference>
<dbReference type="GO" id="GO:0006527">
    <property type="term" value="P:L-arginine catabolic process"/>
    <property type="evidence" value="ECO:0007669"/>
    <property type="project" value="TreeGrafter"/>
</dbReference>
<name>A0A2A6KFC7_9HYPH</name>
<dbReference type="PANTHER" id="PTHR45229:SF3">
    <property type="entry name" value="BIODEGRADATIVE ARGININE DECARBOXYLASE"/>
    <property type="match status" value="1"/>
</dbReference>
<dbReference type="GO" id="GO:0008792">
    <property type="term" value="F:arginine decarboxylase activity"/>
    <property type="evidence" value="ECO:0007669"/>
    <property type="project" value="TreeGrafter"/>
</dbReference>
<dbReference type="FunFam" id="3.40.640.10:FF:000008">
    <property type="entry name" value="Lysine decarboxylase, inducible"/>
    <property type="match status" value="1"/>
</dbReference>
<dbReference type="Gene3D" id="3.90.1150.10">
    <property type="entry name" value="Aspartate Aminotransferase, domain 1"/>
    <property type="match status" value="1"/>
</dbReference>
<dbReference type="GO" id="GO:0005829">
    <property type="term" value="C:cytosol"/>
    <property type="evidence" value="ECO:0007669"/>
    <property type="project" value="TreeGrafter"/>
</dbReference>
<dbReference type="Gene3D" id="3.90.100.10">
    <property type="entry name" value="Orn/Lys/Arg decarboxylase, C-terminal domain"/>
    <property type="match status" value="1"/>
</dbReference>
<evidence type="ECO:0000256" key="4">
    <source>
        <dbReference type="ARBA" id="ARBA00023239"/>
    </source>
</evidence>
<dbReference type="AlphaFoldDB" id="A0A2A6KFC7"/>
<evidence type="ECO:0000313" key="8">
    <source>
        <dbReference type="EMBL" id="PDT23606.1"/>
    </source>
</evidence>
<comment type="similarity">
    <text evidence="1">Belongs to the Orn/Lys/Arg decarboxylase class-I family.</text>
</comment>
<sequence length="756" mass="83383">MEFHKAFPVAVIDEDFDGKSAAGRGMRDLAAAIENQGFRIVSGLSYEDARRLVHIFNTESCWLVSVDGTEDKASRWQVLEEVLSAKRQKNDRLPIFLFGDDTTAEDVPAGVLRRANAFLRLFEDSAEFMARAVVQAARNYLDRLPPPMFKALMDYTLEGAYSWHTPGHGGGVAFRKSPVGQLFYSFFGENTLRSDISVSVGSVGSLLDHVGPIAEGERNAARIFGTDETLFVVGGTSTANKIVWHGMVGRGDLVLCDRNCHKSILHSLIMTGATPIYLTPSRNGLGIIGPISKDQFTPEAIAGKIAASPFAGQTSGKVRLMVITNSTYDGLCYNVDAIKASLGDAVEVLHFDEAWYAYANFHEFYDGFHGISSNQPARSQKAITFATHSTHKLLAALSQASMIHIQHAETKRLDITRFNEAFMMHTSTSPQYGIIASCDVAAAMMEQPAGRALVQETIDEAISFRRAMNAVRKQTEGSWWFDVWEPTVAEQTPSDTHADWVLKPDDAWHGFTGLAENHVMVDPIKVTILSPGLSASGVMDEHGIPAAVITKFLSSRRIEIEKTGLYSFLVLFSMGITRGKWSTLVTELLNFKDLYDANAPLNRVLPALAAAHPEAYAGMGLKDLCEQIHAIYRKDDVPKAQREMYTVLPEMALRPADAYDRLVKGRIESVEIDNLMGRILAVMIVPYPPGIPLIMPGEQITQSTKSIQDYLLYARDFDRKFPGFETDIHGLRFAPGDGGRRYLVDCIAEEGQNDPA</sequence>
<dbReference type="RefSeq" id="WP_097533993.1">
    <property type="nucleotide sequence ID" value="NZ_JAVLSE010000005.1"/>
</dbReference>
<dbReference type="Gene3D" id="3.40.640.10">
    <property type="entry name" value="Type I PLP-dependent aspartate aminotransferase-like (Major domain)"/>
    <property type="match status" value="1"/>
</dbReference>
<reference evidence="8 9" key="1">
    <citation type="submission" date="2017-09" db="EMBL/GenBank/DDBJ databases">
        <title>Comparative genomics of rhizobia isolated from Phaseolus vulgaris in China.</title>
        <authorList>
            <person name="Tong W."/>
        </authorList>
    </citation>
    <scope>NUCLEOTIDE SEQUENCE [LARGE SCALE GENOMIC DNA]</scope>
    <source>
        <strain evidence="8 9">FH14</strain>
    </source>
</reference>
<reference evidence="7" key="2">
    <citation type="submission" date="2023-04" db="EMBL/GenBank/DDBJ databases">
        <title>Genomic characterization of faba bean (Vicia faba) microsymbionts in Mexican soils.</title>
        <authorList>
            <person name="Rivera Orduna F.N."/>
            <person name="Guevara-Luna J."/>
            <person name="Yan J."/>
            <person name="Arroyo-Herrera I."/>
            <person name="Li Y."/>
            <person name="Vasquez-Murrieta M.S."/>
            <person name="Wang E.T."/>
        </authorList>
    </citation>
    <scope>NUCLEOTIDE SEQUENCE</scope>
    <source>
        <strain evidence="7">CH26</strain>
    </source>
</reference>
<dbReference type="Pfam" id="PF01276">
    <property type="entry name" value="OKR_DC_1"/>
    <property type="match status" value="1"/>
</dbReference>
<dbReference type="Proteomes" id="UP000219914">
    <property type="component" value="Unassembled WGS sequence"/>
</dbReference>
<dbReference type="Pfam" id="PF03709">
    <property type="entry name" value="OKR_DC_1_N"/>
    <property type="match status" value="1"/>
</dbReference>
<evidence type="ECO:0000256" key="3">
    <source>
        <dbReference type="ARBA" id="ARBA00022898"/>
    </source>
</evidence>
<evidence type="ECO:0000313" key="7">
    <source>
        <dbReference type="EMBL" id="MDR9773718.1"/>
    </source>
</evidence>
<dbReference type="InterPro" id="IPR015424">
    <property type="entry name" value="PyrdxlP-dep_Trfase"/>
</dbReference>
<evidence type="ECO:0000256" key="2">
    <source>
        <dbReference type="ARBA" id="ARBA00022793"/>
    </source>
</evidence>
<keyword evidence="3 5" id="KW-0663">Pyridoxal phosphate</keyword>
<evidence type="ECO:0000259" key="6">
    <source>
        <dbReference type="PROSITE" id="PS00703"/>
    </source>
</evidence>
<dbReference type="InterPro" id="IPR015421">
    <property type="entry name" value="PyrdxlP-dep_Trfase_major"/>
</dbReference>
<dbReference type="InterPro" id="IPR008286">
    <property type="entry name" value="Prn/Lys/Arg_de-COase_C"/>
</dbReference>
<evidence type="ECO:0000313" key="9">
    <source>
        <dbReference type="Proteomes" id="UP000219914"/>
    </source>
</evidence>
<proteinExistence type="inferred from homology"/>
<accession>A0A2A6KFC7</accession>
<dbReference type="Gene3D" id="3.40.50.2300">
    <property type="match status" value="1"/>
</dbReference>
<dbReference type="SUPFAM" id="SSF53383">
    <property type="entry name" value="PLP-dependent transferases"/>
    <property type="match status" value="1"/>
</dbReference>
<evidence type="ECO:0000313" key="10">
    <source>
        <dbReference type="Proteomes" id="UP001268610"/>
    </source>
</evidence>
<dbReference type="InterPro" id="IPR015422">
    <property type="entry name" value="PyrdxlP-dep_Trfase_small"/>
</dbReference>
<dbReference type="GO" id="GO:0030170">
    <property type="term" value="F:pyridoxal phosphate binding"/>
    <property type="evidence" value="ECO:0007669"/>
    <property type="project" value="TreeGrafter"/>
</dbReference>
<keyword evidence="2" id="KW-0210">Decarboxylase</keyword>
<dbReference type="PROSITE" id="PS00703">
    <property type="entry name" value="OKR_DC_1"/>
    <property type="match status" value="1"/>
</dbReference>
<dbReference type="InterPro" id="IPR000310">
    <property type="entry name" value="Orn/Lys/Arg_deCO2ase_major_dom"/>
</dbReference>
<dbReference type="InterPro" id="IPR036633">
    <property type="entry name" value="Prn/Lys/Arg_de-COase_C_sf"/>
</dbReference>
<evidence type="ECO:0000256" key="1">
    <source>
        <dbReference type="ARBA" id="ARBA00010671"/>
    </source>
</evidence>
<comment type="caution">
    <text evidence="7">The sequence shown here is derived from an EMBL/GenBank/DDBJ whole genome shotgun (WGS) entry which is preliminary data.</text>
</comment>
<dbReference type="PIRSF" id="PIRSF009393">
    <property type="entry name" value="Orn_decarb"/>
    <property type="match status" value="1"/>
</dbReference>
<dbReference type="Proteomes" id="UP001268610">
    <property type="component" value="Unassembled WGS sequence"/>
</dbReference>
<feature type="modified residue" description="N6-(pyridoxal phosphate)lysine" evidence="5">
    <location>
        <position position="392"/>
    </location>
</feature>